<evidence type="ECO:0000256" key="1">
    <source>
        <dbReference type="SAM" id="Phobius"/>
    </source>
</evidence>
<feature type="transmembrane region" description="Helical" evidence="1">
    <location>
        <begin position="265"/>
        <end position="292"/>
    </location>
</feature>
<keyword evidence="1" id="KW-0472">Membrane</keyword>
<feature type="transmembrane region" description="Helical" evidence="1">
    <location>
        <begin position="176"/>
        <end position="206"/>
    </location>
</feature>
<feature type="transmembrane region" description="Helical" evidence="1">
    <location>
        <begin position="359"/>
        <end position="379"/>
    </location>
</feature>
<feature type="transmembrane region" description="Helical" evidence="1">
    <location>
        <begin position="73"/>
        <end position="93"/>
    </location>
</feature>
<evidence type="ECO:0000313" key="3">
    <source>
        <dbReference type="Proteomes" id="UP000217005"/>
    </source>
</evidence>
<name>A0A261SSS4_9BORD</name>
<protein>
    <submittedName>
        <fullName evidence="2">Uncharacterized protein</fullName>
    </submittedName>
</protein>
<feature type="transmembrane region" description="Helical" evidence="1">
    <location>
        <begin position="42"/>
        <end position="61"/>
    </location>
</feature>
<dbReference type="EMBL" id="NEVL01000001">
    <property type="protein sequence ID" value="OZI40428.1"/>
    <property type="molecule type" value="Genomic_DNA"/>
</dbReference>
<keyword evidence="1" id="KW-1133">Transmembrane helix</keyword>
<dbReference type="Proteomes" id="UP000217005">
    <property type="component" value="Unassembled WGS sequence"/>
</dbReference>
<reference evidence="2 3" key="1">
    <citation type="submission" date="2017-05" db="EMBL/GenBank/DDBJ databases">
        <title>Complete and WGS of Bordetella genogroups.</title>
        <authorList>
            <person name="Spilker T."/>
            <person name="LiPuma J."/>
        </authorList>
    </citation>
    <scope>NUCLEOTIDE SEQUENCE [LARGE SCALE GENOMIC DNA]</scope>
    <source>
        <strain evidence="2 3">AU17610</strain>
    </source>
</reference>
<accession>A0A261SSS4</accession>
<keyword evidence="1" id="KW-0812">Transmembrane</keyword>
<organism evidence="2 3">
    <name type="scientific">Bordetella genomosp. 1</name>
    <dbReference type="NCBI Taxonomy" id="1395607"/>
    <lineage>
        <taxon>Bacteria</taxon>
        <taxon>Pseudomonadati</taxon>
        <taxon>Pseudomonadota</taxon>
        <taxon>Betaproteobacteria</taxon>
        <taxon>Burkholderiales</taxon>
        <taxon>Alcaligenaceae</taxon>
        <taxon>Bordetella</taxon>
    </lineage>
</organism>
<dbReference type="AlphaFoldDB" id="A0A261SSS4"/>
<feature type="transmembrane region" description="Helical" evidence="1">
    <location>
        <begin position="136"/>
        <end position="156"/>
    </location>
</feature>
<sequence length="393" mass="43209">MAHMLESGKEVPFSLIDGDVLSRIQRRMGVIPASGLGLKRRALLYAMVAWLPLVIAAVLSGTSLRAEPPGEPLFGHFGIHIRCLVAIPLLVLAEGVARDNVALCLRQFRQSGVVDAALAPRFEAIIQGIVAIKQRMLPWVIILGVVLTWTAAFLVSPNPDEMRWSATDNAAMQFGTWWFLLVTRPIFSTLLLAWAWRLILLGLLLWRIARLPLRLAVQHPDRMGGLGFLERLPAVYGPVLFSLSAVMAGAWAHQVFYHDVPVPALYVQIGALLAVLVLIGMAPLMAFTPLLLRARRQAMLDYGALLASHGRAVHRRWIEREPVADAPILDAPELGPVADIRVLYESVASMRPAVISKTLLLKIVVPAALPLLILIATQWPVQTTLSKLLFTLL</sequence>
<feature type="transmembrane region" description="Helical" evidence="1">
    <location>
        <begin position="232"/>
        <end position="253"/>
    </location>
</feature>
<proteinExistence type="predicted"/>
<dbReference type="OrthoDB" id="5493434at2"/>
<gene>
    <name evidence="2" type="ORF">CEG14_01275</name>
</gene>
<comment type="caution">
    <text evidence="2">The sequence shown here is derived from an EMBL/GenBank/DDBJ whole genome shotgun (WGS) entry which is preliminary data.</text>
</comment>
<evidence type="ECO:0000313" key="2">
    <source>
        <dbReference type="EMBL" id="OZI40428.1"/>
    </source>
</evidence>